<accession>A0A1I2TNA3</accession>
<sequence length="112" mass="12613">MDNARDSVRKKLIQITNQGLMLKAITRNTGIDGNDLSRFKHGMDCLENSDIKILSAYLDCIVIPQWNIVTSGSEKKMSARERLLASRDASSHNTKLQNQKSVSSFDILNEFL</sequence>
<proteinExistence type="predicted"/>
<protein>
    <submittedName>
        <fullName evidence="1">Uncharacterized protein</fullName>
    </submittedName>
</protein>
<evidence type="ECO:0000313" key="2">
    <source>
        <dbReference type="Proteomes" id="UP000315200"/>
    </source>
</evidence>
<comment type="caution">
    <text evidence="1">The sequence shown here is derived from an EMBL/GenBank/DDBJ whole genome shotgun (WGS) entry which is preliminary data.</text>
</comment>
<gene>
    <name evidence="1" type="ORF">Ccl03g_08170</name>
</gene>
<dbReference type="RefSeq" id="WP_074925446.1">
    <property type="nucleotide sequence ID" value="NZ_BJLB01000001.1"/>
</dbReference>
<dbReference type="Proteomes" id="UP000315200">
    <property type="component" value="Unassembled WGS sequence"/>
</dbReference>
<evidence type="ECO:0000313" key="1">
    <source>
        <dbReference type="EMBL" id="GEA35104.1"/>
    </source>
</evidence>
<dbReference type="EMBL" id="BJLB01000001">
    <property type="protein sequence ID" value="GEA35104.1"/>
    <property type="molecule type" value="Genomic_DNA"/>
</dbReference>
<name>A0A1I2TNA3_9FIRM</name>
<reference evidence="1 2" key="1">
    <citation type="submission" date="2019-06" db="EMBL/GenBank/DDBJ databases">
        <title>Draft genome sequence of [Clostridium] clostridioforme NBRC 113352.</title>
        <authorList>
            <person name="Miura T."/>
            <person name="Furukawa M."/>
            <person name="Shimamura M."/>
            <person name="Ohyama Y."/>
            <person name="Yamazoe A."/>
            <person name="Kawasaki H."/>
        </authorList>
    </citation>
    <scope>NUCLEOTIDE SEQUENCE [LARGE SCALE GENOMIC DNA]</scope>
    <source>
        <strain evidence="1 2">NBRC 113352</strain>
    </source>
</reference>
<organism evidence="1 2">
    <name type="scientific">Enterocloster clostridioformis</name>
    <dbReference type="NCBI Taxonomy" id="1531"/>
    <lineage>
        <taxon>Bacteria</taxon>
        <taxon>Bacillati</taxon>
        <taxon>Bacillota</taxon>
        <taxon>Clostridia</taxon>
        <taxon>Lachnospirales</taxon>
        <taxon>Lachnospiraceae</taxon>
        <taxon>Enterocloster</taxon>
    </lineage>
</organism>
<dbReference type="AlphaFoldDB" id="A0A1I2TNA3"/>